<name>A0A0F9KDS6_9ZZZZ</name>
<accession>A0A0F9KDS6</accession>
<protein>
    <recommendedName>
        <fullName evidence="1">Methyltransferase domain-containing protein</fullName>
    </recommendedName>
</protein>
<feature type="domain" description="Methyltransferase" evidence="1">
    <location>
        <begin position="46"/>
        <end position="138"/>
    </location>
</feature>
<dbReference type="PANTHER" id="PTHR43591">
    <property type="entry name" value="METHYLTRANSFERASE"/>
    <property type="match status" value="1"/>
</dbReference>
<dbReference type="Gene3D" id="3.40.50.150">
    <property type="entry name" value="Vaccinia Virus protein VP39"/>
    <property type="match status" value="1"/>
</dbReference>
<evidence type="ECO:0000259" key="1">
    <source>
        <dbReference type="Pfam" id="PF13649"/>
    </source>
</evidence>
<dbReference type="EMBL" id="LAZR01008230">
    <property type="protein sequence ID" value="KKM80123.1"/>
    <property type="molecule type" value="Genomic_DNA"/>
</dbReference>
<evidence type="ECO:0000313" key="2">
    <source>
        <dbReference type="EMBL" id="KKM80123.1"/>
    </source>
</evidence>
<reference evidence="2" key="1">
    <citation type="journal article" date="2015" name="Nature">
        <title>Complex archaea that bridge the gap between prokaryotes and eukaryotes.</title>
        <authorList>
            <person name="Spang A."/>
            <person name="Saw J.H."/>
            <person name="Jorgensen S.L."/>
            <person name="Zaremba-Niedzwiedzka K."/>
            <person name="Martijn J."/>
            <person name="Lind A.E."/>
            <person name="van Eijk R."/>
            <person name="Schleper C."/>
            <person name="Guy L."/>
            <person name="Ettema T.J."/>
        </authorList>
    </citation>
    <scope>NUCLEOTIDE SEQUENCE</scope>
</reference>
<dbReference type="AlphaFoldDB" id="A0A0F9KDS6"/>
<sequence>MEHNERVRKEFAKQAAKFNDSGLTLSSEEYLAWMVGILPLQSDFRVLDVAAGTGHLSRAVAPHVREVVAMDMTPEMLAKGKEQAAQAGLGNIVFEEGDAAALRYDDASFDMVVTRLSLHHFESPDGPLAEMVRVCRPGQVVGVIDLLSPDDHAVIASFNRLERLRDPSHTLALTKEQLVNAMETSGLTIEGIDARDI</sequence>
<feature type="non-terminal residue" evidence="2">
    <location>
        <position position="197"/>
    </location>
</feature>
<dbReference type="InterPro" id="IPR029063">
    <property type="entry name" value="SAM-dependent_MTases_sf"/>
</dbReference>
<proteinExistence type="predicted"/>
<organism evidence="2">
    <name type="scientific">marine sediment metagenome</name>
    <dbReference type="NCBI Taxonomy" id="412755"/>
    <lineage>
        <taxon>unclassified sequences</taxon>
        <taxon>metagenomes</taxon>
        <taxon>ecological metagenomes</taxon>
    </lineage>
</organism>
<dbReference type="Pfam" id="PF13649">
    <property type="entry name" value="Methyltransf_25"/>
    <property type="match status" value="1"/>
</dbReference>
<comment type="caution">
    <text evidence="2">The sequence shown here is derived from an EMBL/GenBank/DDBJ whole genome shotgun (WGS) entry which is preliminary data.</text>
</comment>
<dbReference type="CDD" id="cd02440">
    <property type="entry name" value="AdoMet_MTases"/>
    <property type="match status" value="1"/>
</dbReference>
<gene>
    <name evidence="2" type="ORF">LCGC14_1343090</name>
</gene>
<dbReference type="InterPro" id="IPR041698">
    <property type="entry name" value="Methyltransf_25"/>
</dbReference>
<dbReference type="SUPFAM" id="SSF53335">
    <property type="entry name" value="S-adenosyl-L-methionine-dependent methyltransferases"/>
    <property type="match status" value="1"/>
</dbReference>